<organism evidence="2 3">
    <name type="scientific">Mikania micrantha</name>
    <name type="common">bitter vine</name>
    <dbReference type="NCBI Taxonomy" id="192012"/>
    <lineage>
        <taxon>Eukaryota</taxon>
        <taxon>Viridiplantae</taxon>
        <taxon>Streptophyta</taxon>
        <taxon>Embryophyta</taxon>
        <taxon>Tracheophyta</taxon>
        <taxon>Spermatophyta</taxon>
        <taxon>Magnoliopsida</taxon>
        <taxon>eudicotyledons</taxon>
        <taxon>Gunneridae</taxon>
        <taxon>Pentapetalae</taxon>
        <taxon>asterids</taxon>
        <taxon>campanulids</taxon>
        <taxon>Asterales</taxon>
        <taxon>Asteraceae</taxon>
        <taxon>Asteroideae</taxon>
        <taxon>Heliantheae alliance</taxon>
        <taxon>Eupatorieae</taxon>
        <taxon>Mikania</taxon>
    </lineage>
</organism>
<evidence type="ECO:0000256" key="1">
    <source>
        <dbReference type="SAM" id="MobiDB-lite"/>
    </source>
</evidence>
<reference evidence="2 3" key="1">
    <citation type="submission" date="2019-05" db="EMBL/GenBank/DDBJ databases">
        <title>Mikania micrantha, genome provides insights into the molecular mechanism of rapid growth.</title>
        <authorList>
            <person name="Liu B."/>
        </authorList>
    </citation>
    <scope>NUCLEOTIDE SEQUENCE [LARGE SCALE GENOMIC DNA]</scope>
    <source>
        <strain evidence="2">NLD-2019</strain>
        <tissue evidence="2">Leaf</tissue>
    </source>
</reference>
<dbReference type="EMBL" id="SZYD01000013">
    <property type="protein sequence ID" value="KAD4385350.1"/>
    <property type="molecule type" value="Genomic_DNA"/>
</dbReference>
<feature type="region of interest" description="Disordered" evidence="1">
    <location>
        <begin position="1"/>
        <end position="49"/>
    </location>
</feature>
<protein>
    <submittedName>
        <fullName evidence="2">Uncharacterized protein</fullName>
    </submittedName>
</protein>
<feature type="compositionally biased region" description="Polar residues" evidence="1">
    <location>
        <begin position="32"/>
        <end position="42"/>
    </location>
</feature>
<comment type="caution">
    <text evidence="2">The sequence shown here is derived from an EMBL/GenBank/DDBJ whole genome shotgun (WGS) entry which is preliminary data.</text>
</comment>
<keyword evidence="3" id="KW-1185">Reference proteome</keyword>
<evidence type="ECO:0000313" key="3">
    <source>
        <dbReference type="Proteomes" id="UP000326396"/>
    </source>
</evidence>
<proteinExistence type="predicted"/>
<dbReference type="Proteomes" id="UP000326396">
    <property type="component" value="Linkage Group LG3"/>
</dbReference>
<name>A0A5N6N6M0_9ASTR</name>
<gene>
    <name evidence="2" type="ORF">E3N88_25518</name>
</gene>
<feature type="region of interest" description="Disordered" evidence="1">
    <location>
        <begin position="73"/>
        <end position="106"/>
    </location>
</feature>
<feature type="compositionally biased region" description="Polar residues" evidence="1">
    <location>
        <begin position="1"/>
        <end position="20"/>
    </location>
</feature>
<accession>A0A5N6N6M0</accession>
<feature type="compositionally biased region" description="Basic and acidic residues" evidence="1">
    <location>
        <begin position="80"/>
        <end position="91"/>
    </location>
</feature>
<dbReference type="AlphaFoldDB" id="A0A5N6N6M0"/>
<evidence type="ECO:0000313" key="2">
    <source>
        <dbReference type="EMBL" id="KAD4385350.1"/>
    </source>
</evidence>
<sequence length="106" mass="11580">MNLNKPDQMTTLTSPTTTYDIQPIRSKARSSGGDQDSKSPTVQDHRSGDFKLSASQFFSGGDRQAAIVQASVGGSPLKLAESRRARQEPEPKIPACRRPQSEIYSQ</sequence>